<feature type="transmembrane region" description="Helical" evidence="6">
    <location>
        <begin position="500"/>
        <end position="518"/>
    </location>
</feature>
<dbReference type="InterPro" id="IPR017981">
    <property type="entry name" value="GPCR_2-like_7TM"/>
</dbReference>
<feature type="transmembrane region" description="Helical" evidence="6">
    <location>
        <begin position="443"/>
        <end position="463"/>
    </location>
</feature>
<dbReference type="GO" id="GO:0004930">
    <property type="term" value="F:G protein-coupled receptor activity"/>
    <property type="evidence" value="ECO:0007669"/>
    <property type="project" value="InterPro"/>
</dbReference>
<dbReference type="GO" id="GO:0016020">
    <property type="term" value="C:membrane"/>
    <property type="evidence" value="ECO:0007669"/>
    <property type="project" value="UniProtKB-SubCell"/>
</dbReference>
<evidence type="ECO:0000256" key="2">
    <source>
        <dbReference type="ARBA" id="ARBA00022692"/>
    </source>
</evidence>
<dbReference type="Proteomes" id="UP001497623">
    <property type="component" value="Unassembled WGS sequence"/>
</dbReference>
<protein>
    <recommendedName>
        <fullName evidence="7">G-protein coupled receptors family 2 profile 2 domain-containing protein</fullName>
    </recommendedName>
</protein>
<keyword evidence="4 6" id="KW-0472">Membrane</keyword>
<proteinExistence type="predicted"/>
<keyword evidence="9" id="KW-1185">Reference proteome</keyword>
<dbReference type="PANTHER" id="PTHR46953">
    <property type="entry name" value="G-PROTEIN COUPLED RECEPTOR MTH-LIKE 1-RELATED"/>
    <property type="match status" value="1"/>
</dbReference>
<feature type="transmembrane region" description="Helical" evidence="6">
    <location>
        <begin position="330"/>
        <end position="352"/>
    </location>
</feature>
<organism evidence="8 9">
    <name type="scientific">Meganyctiphanes norvegica</name>
    <name type="common">Northern krill</name>
    <name type="synonym">Thysanopoda norvegica</name>
    <dbReference type="NCBI Taxonomy" id="48144"/>
    <lineage>
        <taxon>Eukaryota</taxon>
        <taxon>Metazoa</taxon>
        <taxon>Ecdysozoa</taxon>
        <taxon>Arthropoda</taxon>
        <taxon>Crustacea</taxon>
        <taxon>Multicrustacea</taxon>
        <taxon>Malacostraca</taxon>
        <taxon>Eumalacostraca</taxon>
        <taxon>Eucarida</taxon>
        <taxon>Euphausiacea</taxon>
        <taxon>Euphausiidae</taxon>
        <taxon>Meganyctiphanes</taxon>
    </lineage>
</organism>
<evidence type="ECO:0000313" key="8">
    <source>
        <dbReference type="EMBL" id="CAL4094490.1"/>
    </source>
</evidence>
<feature type="region of interest" description="Disordered" evidence="5">
    <location>
        <begin position="647"/>
        <end position="683"/>
    </location>
</feature>
<evidence type="ECO:0000313" key="9">
    <source>
        <dbReference type="Proteomes" id="UP001497623"/>
    </source>
</evidence>
<dbReference type="AlphaFoldDB" id="A0AAV2QP69"/>
<keyword evidence="3 6" id="KW-1133">Transmembrane helix</keyword>
<dbReference type="GO" id="GO:0007166">
    <property type="term" value="P:cell surface receptor signaling pathway"/>
    <property type="evidence" value="ECO:0007669"/>
    <property type="project" value="InterPro"/>
</dbReference>
<evidence type="ECO:0000256" key="4">
    <source>
        <dbReference type="ARBA" id="ARBA00023136"/>
    </source>
</evidence>
<feature type="transmembrane region" description="Helical" evidence="6">
    <location>
        <begin position="544"/>
        <end position="562"/>
    </location>
</feature>
<dbReference type="CDD" id="cd15039">
    <property type="entry name" value="7tmB3_Methuselah-like"/>
    <property type="match status" value="1"/>
</dbReference>
<feature type="compositionally biased region" description="Polar residues" evidence="5">
    <location>
        <begin position="665"/>
        <end position="683"/>
    </location>
</feature>
<evidence type="ECO:0000259" key="7">
    <source>
        <dbReference type="PROSITE" id="PS50261"/>
    </source>
</evidence>
<dbReference type="InterPro" id="IPR000832">
    <property type="entry name" value="GPCR_2_secretin-like"/>
</dbReference>
<dbReference type="Pfam" id="PF00002">
    <property type="entry name" value="7tm_2"/>
    <property type="match status" value="1"/>
</dbReference>
<feature type="transmembrane region" description="Helical" evidence="6">
    <location>
        <begin position="400"/>
        <end position="422"/>
    </location>
</feature>
<accession>A0AAV2QP69</accession>
<feature type="transmembrane region" description="Helical" evidence="6">
    <location>
        <begin position="364"/>
        <end position="380"/>
    </location>
</feature>
<evidence type="ECO:0000256" key="5">
    <source>
        <dbReference type="SAM" id="MobiDB-lite"/>
    </source>
</evidence>
<sequence>MKTSPASPIELVDTTEFSVTVKDTQCQHRNISLNEDQFIVRPSRGDLIVIKGNLHQLRLAEYCIHHQQRGGQVEVTARGCVSIPDVPRCCDIGEHMVNGNCVEKKNNVMPFNPPLATGMRDDNGLAAAHFPWPDRREHIFKPICEPGNVIKKIQLDGQKSYLIALPKYVLLTWLHPGNNKRQHGFKKQYCVDIPGDDGSYYAYNCQIDYERYCKGKICSYKCCSEGQAISRATLGCVQSEILYKKPFPSTFGNVETFISYPTNCEPISEIQNFNKSQILQDGTLIHRNNKYSFNKFCTETFIGDSSAEQGALGCTQEIQETTWHYIRKKLFPVCYGMSCAFLALLLLLHAWVPKLRENEGTIHLFHAGSLFVAYSMSLISKLQVAVEIEKSPRGCEAMAFIMYFGFMTAFFWINTMCFDMWRLFRNLARDMSTTESAVAAWKYILYAVGGPLIIVVVTIIIQFEAPTDDSIPGLVHPGIGLGRCWFKSNKELMAYYEGPIAVLFLMNFLFIAITYHYFKIICQEDLNSANGPSEYTIAGFWQQFYLLILVAGLWLTEILSFSTKYFFPNSPEELWAPTDIMNSLQGVLVFFVFLTHHRKRALLKEKLPELLEFTNVWINHTREAQREINHRNNMFSMNLSPSSILSQKQEDSNHLDANDRPGPNLPQSHQNIAINQNKDSTTF</sequence>
<evidence type="ECO:0000256" key="6">
    <source>
        <dbReference type="SAM" id="Phobius"/>
    </source>
</evidence>
<dbReference type="PANTHER" id="PTHR46953:SF1">
    <property type="entry name" value="G-PROTEIN COUPLED RECEPTOR MTH-LIKE 1-RELATED"/>
    <property type="match status" value="1"/>
</dbReference>
<dbReference type="Gene3D" id="1.20.1070.10">
    <property type="entry name" value="Rhodopsin 7-helix transmembrane proteins"/>
    <property type="match status" value="1"/>
</dbReference>
<evidence type="ECO:0000256" key="1">
    <source>
        <dbReference type="ARBA" id="ARBA00004141"/>
    </source>
</evidence>
<comment type="subcellular location">
    <subcellularLocation>
        <location evidence="1">Membrane</location>
        <topology evidence="1">Multi-pass membrane protein</topology>
    </subcellularLocation>
</comment>
<dbReference type="PROSITE" id="PS50261">
    <property type="entry name" value="G_PROTEIN_RECEP_F2_4"/>
    <property type="match status" value="1"/>
</dbReference>
<gene>
    <name evidence="8" type="ORF">MNOR_LOCUS15157</name>
</gene>
<feature type="compositionally biased region" description="Basic and acidic residues" evidence="5">
    <location>
        <begin position="648"/>
        <end position="659"/>
    </location>
</feature>
<keyword evidence="2 6" id="KW-0812">Transmembrane</keyword>
<dbReference type="EMBL" id="CAXKWB010009367">
    <property type="protein sequence ID" value="CAL4094490.1"/>
    <property type="molecule type" value="Genomic_DNA"/>
</dbReference>
<comment type="caution">
    <text evidence="8">The sequence shown here is derived from an EMBL/GenBank/DDBJ whole genome shotgun (WGS) entry which is preliminary data.</text>
</comment>
<reference evidence="8 9" key="1">
    <citation type="submission" date="2024-05" db="EMBL/GenBank/DDBJ databases">
        <authorList>
            <person name="Wallberg A."/>
        </authorList>
    </citation>
    <scope>NUCLEOTIDE SEQUENCE [LARGE SCALE GENOMIC DNA]</scope>
</reference>
<feature type="transmembrane region" description="Helical" evidence="6">
    <location>
        <begin position="574"/>
        <end position="594"/>
    </location>
</feature>
<feature type="domain" description="G-protein coupled receptors family 2 profile 2" evidence="7">
    <location>
        <begin position="327"/>
        <end position="597"/>
    </location>
</feature>
<evidence type="ECO:0000256" key="3">
    <source>
        <dbReference type="ARBA" id="ARBA00022989"/>
    </source>
</evidence>
<dbReference type="InterPro" id="IPR052808">
    <property type="entry name" value="GPCR_Mth-like"/>
</dbReference>
<name>A0AAV2QP69_MEGNR</name>